<evidence type="ECO:0000313" key="10">
    <source>
        <dbReference type="Proteomes" id="UP000552644"/>
    </source>
</evidence>
<dbReference type="SUPFAM" id="SSF54862">
    <property type="entry name" value="4Fe-4S ferredoxins"/>
    <property type="match status" value="1"/>
</dbReference>
<dbReference type="GO" id="GO:0009055">
    <property type="term" value="F:electron transfer activity"/>
    <property type="evidence" value="ECO:0007669"/>
    <property type="project" value="UniProtKB-UniRule"/>
</dbReference>
<dbReference type="AlphaFoldDB" id="A0A7W7VQN5"/>
<dbReference type="InterPro" id="IPR051269">
    <property type="entry name" value="Fe-S_cluster_ET"/>
</dbReference>
<keyword evidence="5 8" id="KW-0408">Iron</keyword>
<organism evidence="9 10">
    <name type="scientific">Streptosporangium saharense</name>
    <dbReference type="NCBI Taxonomy" id="1706840"/>
    <lineage>
        <taxon>Bacteria</taxon>
        <taxon>Bacillati</taxon>
        <taxon>Actinomycetota</taxon>
        <taxon>Actinomycetes</taxon>
        <taxon>Streptosporangiales</taxon>
        <taxon>Streptosporangiaceae</taxon>
        <taxon>Streptosporangium</taxon>
    </lineage>
</organism>
<evidence type="ECO:0000256" key="6">
    <source>
        <dbReference type="ARBA" id="ARBA00023014"/>
    </source>
</evidence>
<name>A0A7W7VQN5_9ACTN</name>
<keyword evidence="4 8" id="KW-0249">Electron transport</keyword>
<keyword evidence="3 8" id="KW-0479">Metal-binding</keyword>
<evidence type="ECO:0000256" key="8">
    <source>
        <dbReference type="RuleBase" id="RU368020"/>
    </source>
</evidence>
<keyword evidence="7" id="KW-0003">3Fe-4S</keyword>
<gene>
    <name evidence="9" type="ORF">FHS44_006049</name>
</gene>
<evidence type="ECO:0000313" key="9">
    <source>
        <dbReference type="EMBL" id="MBB4918913.1"/>
    </source>
</evidence>
<dbReference type="RefSeq" id="WP_184720634.1">
    <property type="nucleotide sequence ID" value="NZ_JACHJP010000008.1"/>
</dbReference>
<evidence type="ECO:0000256" key="2">
    <source>
        <dbReference type="ARBA" id="ARBA00022448"/>
    </source>
</evidence>
<proteinExistence type="predicted"/>
<dbReference type="EMBL" id="JACHJP010000008">
    <property type="protein sequence ID" value="MBB4918913.1"/>
    <property type="molecule type" value="Genomic_DNA"/>
</dbReference>
<accession>A0A7W7VQN5</accession>
<dbReference type="GO" id="GO:0005506">
    <property type="term" value="F:iron ion binding"/>
    <property type="evidence" value="ECO:0007669"/>
    <property type="project" value="UniProtKB-UniRule"/>
</dbReference>
<keyword evidence="6 8" id="KW-0411">Iron-sulfur</keyword>
<dbReference type="Pfam" id="PF13370">
    <property type="entry name" value="Fer4_13"/>
    <property type="match status" value="1"/>
</dbReference>
<sequence>MKLSVDRTLCDGNGVCMGIAPDVFDIDDDLNLHIADEIPDDPAVQAQVRQSVTSCPVLALTLEE</sequence>
<evidence type="ECO:0000256" key="7">
    <source>
        <dbReference type="ARBA" id="ARBA00023291"/>
    </source>
</evidence>
<comment type="caution">
    <text evidence="9">The sequence shown here is derived from an EMBL/GenBank/DDBJ whole genome shotgun (WGS) entry which is preliminary data.</text>
</comment>
<keyword evidence="10" id="KW-1185">Reference proteome</keyword>
<keyword evidence="2 8" id="KW-0813">Transport</keyword>
<dbReference type="Proteomes" id="UP000552644">
    <property type="component" value="Unassembled WGS sequence"/>
</dbReference>
<comment type="function">
    <text evidence="8">Ferredoxins are iron-sulfur proteins that transfer electrons in a wide variety of metabolic reactions.</text>
</comment>
<comment type="cofactor">
    <cofactor evidence="1">
        <name>[3Fe-4S] cluster</name>
        <dbReference type="ChEBI" id="CHEBI:21137"/>
    </cofactor>
</comment>
<dbReference type="GO" id="GO:0051538">
    <property type="term" value="F:3 iron, 4 sulfur cluster binding"/>
    <property type="evidence" value="ECO:0007669"/>
    <property type="project" value="UniProtKB-KW"/>
</dbReference>
<evidence type="ECO:0000256" key="1">
    <source>
        <dbReference type="ARBA" id="ARBA00001927"/>
    </source>
</evidence>
<evidence type="ECO:0000256" key="4">
    <source>
        <dbReference type="ARBA" id="ARBA00022982"/>
    </source>
</evidence>
<evidence type="ECO:0000256" key="5">
    <source>
        <dbReference type="ARBA" id="ARBA00023004"/>
    </source>
</evidence>
<dbReference type="Gene3D" id="3.30.70.20">
    <property type="match status" value="1"/>
</dbReference>
<evidence type="ECO:0000256" key="3">
    <source>
        <dbReference type="ARBA" id="ARBA00022723"/>
    </source>
</evidence>
<dbReference type="PRINTS" id="PR00352">
    <property type="entry name" value="3FE4SFRDOXIN"/>
</dbReference>
<protein>
    <recommendedName>
        <fullName evidence="8">Ferredoxin</fullName>
    </recommendedName>
</protein>
<dbReference type="InterPro" id="IPR001080">
    <property type="entry name" value="3Fe4S_ferredoxin"/>
</dbReference>
<reference evidence="9 10" key="1">
    <citation type="submission" date="2020-08" db="EMBL/GenBank/DDBJ databases">
        <title>Genomic Encyclopedia of Type Strains, Phase III (KMG-III): the genomes of soil and plant-associated and newly described type strains.</title>
        <authorList>
            <person name="Whitman W."/>
        </authorList>
    </citation>
    <scope>NUCLEOTIDE SEQUENCE [LARGE SCALE GENOMIC DNA]</scope>
    <source>
        <strain evidence="9 10">CECT 8840</strain>
    </source>
</reference>
<dbReference type="PANTHER" id="PTHR36923:SF3">
    <property type="entry name" value="FERREDOXIN"/>
    <property type="match status" value="1"/>
</dbReference>
<dbReference type="PANTHER" id="PTHR36923">
    <property type="entry name" value="FERREDOXIN"/>
    <property type="match status" value="1"/>
</dbReference>